<dbReference type="GO" id="GO:0016787">
    <property type="term" value="F:hydrolase activity"/>
    <property type="evidence" value="ECO:0007669"/>
    <property type="project" value="UniProtKB-KW"/>
</dbReference>
<keyword evidence="5" id="KW-0812">Transmembrane</keyword>
<dbReference type="PANTHER" id="PTHR43344:SF13">
    <property type="entry name" value="PHOSPHATASE RV3661-RELATED"/>
    <property type="match status" value="1"/>
</dbReference>
<reference evidence="6 7" key="1">
    <citation type="submission" date="2016-10" db="EMBL/GenBank/DDBJ databases">
        <authorList>
            <person name="de Groot N.N."/>
        </authorList>
    </citation>
    <scope>NUCLEOTIDE SEQUENCE [LARGE SCALE GENOMIC DNA]</scope>
    <source>
        <strain>J11</strain>
        <strain evidence="7">PG 39</strain>
    </source>
</reference>
<protein>
    <submittedName>
        <fullName evidence="6">HAD-superfamily subfamily IB hydrolase, TIGR01490</fullName>
    </submittedName>
</protein>
<dbReference type="Pfam" id="PF12710">
    <property type="entry name" value="HAD"/>
    <property type="match status" value="1"/>
</dbReference>
<dbReference type="EMBL" id="FOPJ01000011">
    <property type="protein sequence ID" value="SFG71760.1"/>
    <property type="molecule type" value="Genomic_DNA"/>
</dbReference>
<name>A0A1I2U3M8_9CORY</name>
<evidence type="ECO:0000313" key="6">
    <source>
        <dbReference type="EMBL" id="SFG71760.1"/>
    </source>
</evidence>
<evidence type="ECO:0000256" key="2">
    <source>
        <dbReference type="ARBA" id="ARBA00022723"/>
    </source>
</evidence>
<dbReference type="NCBIfam" id="TIGR01488">
    <property type="entry name" value="HAD-SF-IB"/>
    <property type="match status" value="1"/>
</dbReference>
<keyword evidence="5" id="KW-1133">Transmembrane helix</keyword>
<organism evidence="6 7">
    <name type="scientific">Corynebacterium spheniscorum</name>
    <dbReference type="NCBI Taxonomy" id="185761"/>
    <lineage>
        <taxon>Bacteria</taxon>
        <taxon>Bacillati</taxon>
        <taxon>Actinomycetota</taxon>
        <taxon>Actinomycetes</taxon>
        <taxon>Mycobacteriales</taxon>
        <taxon>Corynebacteriaceae</taxon>
        <taxon>Corynebacterium</taxon>
    </lineage>
</organism>
<dbReference type="SUPFAM" id="SSF56784">
    <property type="entry name" value="HAD-like"/>
    <property type="match status" value="1"/>
</dbReference>
<dbReference type="STRING" id="185761.SAMN05660282_01731"/>
<keyword evidence="5" id="KW-0472">Membrane</keyword>
<dbReference type="PANTHER" id="PTHR43344">
    <property type="entry name" value="PHOSPHOSERINE PHOSPHATASE"/>
    <property type="match status" value="1"/>
</dbReference>
<keyword evidence="3 6" id="KW-0378">Hydrolase</keyword>
<dbReference type="FunFam" id="3.40.50.1000:FF:000025">
    <property type="entry name" value="HAD hydrolase, family IB"/>
    <property type="match status" value="1"/>
</dbReference>
<evidence type="ECO:0000256" key="5">
    <source>
        <dbReference type="SAM" id="Phobius"/>
    </source>
</evidence>
<dbReference type="GO" id="GO:0046872">
    <property type="term" value="F:metal ion binding"/>
    <property type="evidence" value="ECO:0007669"/>
    <property type="project" value="UniProtKB-KW"/>
</dbReference>
<proteinExistence type="inferred from homology"/>
<evidence type="ECO:0000256" key="3">
    <source>
        <dbReference type="ARBA" id="ARBA00022801"/>
    </source>
</evidence>
<dbReference type="OrthoDB" id="25607at2"/>
<accession>A0A1I2U3M8</accession>
<dbReference type="InterPro" id="IPR050582">
    <property type="entry name" value="HAD-like_SerB"/>
</dbReference>
<feature type="transmembrane region" description="Helical" evidence="5">
    <location>
        <begin position="283"/>
        <end position="304"/>
    </location>
</feature>
<keyword evidence="7" id="KW-1185">Reference proteome</keyword>
<evidence type="ECO:0000256" key="1">
    <source>
        <dbReference type="ARBA" id="ARBA00009184"/>
    </source>
</evidence>
<sequence length="317" mass="33773">MLPAKRVRLSCVKAKQYPNSSPAGASSGDVSCADASGNSSAAPFAANATGAKVAAFFDLDKTIIATSSAHAYGREFFANGLISHGTALQLSLAKASFMFGGHSDEQMAATRQRLTAMIRGWDVHKVRQITRDALHNVLTPTIYAEARELIESHKEAGHDVIIVSASAEELVQPIAAELGVDHIVATRLEVADGHYTGDILFFCTGGSKAEAVRELALKRSYDLGSSFAYSDSVTDEPMLSQVGHPVCVNPDRGLKKIALERGWQVRSFKDPVPLFTAPSVRDLGIGTGVVAAITALSFGGWWLMKRTRQTPGNTTVG</sequence>
<dbReference type="CDD" id="cd02612">
    <property type="entry name" value="HAD_PGPPase"/>
    <property type="match status" value="1"/>
</dbReference>
<dbReference type="InterPro" id="IPR006385">
    <property type="entry name" value="HAD_hydro_SerB1"/>
</dbReference>
<dbReference type="NCBIfam" id="TIGR01490">
    <property type="entry name" value="HAD-SF-IB-hyp1"/>
    <property type="match status" value="1"/>
</dbReference>
<dbReference type="InterPro" id="IPR036412">
    <property type="entry name" value="HAD-like_sf"/>
</dbReference>
<dbReference type="AlphaFoldDB" id="A0A1I2U3M8"/>
<comment type="similarity">
    <text evidence="1">Belongs to the HAD-like hydrolase superfamily. SerB family.</text>
</comment>
<dbReference type="Gene3D" id="3.40.50.1000">
    <property type="entry name" value="HAD superfamily/HAD-like"/>
    <property type="match status" value="1"/>
</dbReference>
<dbReference type="Proteomes" id="UP000199065">
    <property type="component" value="Unassembled WGS sequence"/>
</dbReference>
<gene>
    <name evidence="6" type="ORF">SAMN05660282_01731</name>
</gene>
<keyword evidence="4" id="KW-0460">Magnesium</keyword>
<evidence type="ECO:0000313" key="7">
    <source>
        <dbReference type="Proteomes" id="UP000199065"/>
    </source>
</evidence>
<dbReference type="InterPro" id="IPR023214">
    <property type="entry name" value="HAD_sf"/>
</dbReference>
<dbReference type="Gene3D" id="1.20.1440.100">
    <property type="entry name" value="SG protein - dephosphorylation function"/>
    <property type="match status" value="1"/>
</dbReference>
<evidence type="ECO:0000256" key="4">
    <source>
        <dbReference type="ARBA" id="ARBA00022842"/>
    </source>
</evidence>
<keyword evidence="2" id="KW-0479">Metal-binding</keyword>